<dbReference type="InterPro" id="IPR012337">
    <property type="entry name" value="RNaseH-like_sf"/>
</dbReference>
<dbReference type="GO" id="GO:0004190">
    <property type="term" value="F:aspartic-type endopeptidase activity"/>
    <property type="evidence" value="ECO:0007669"/>
    <property type="project" value="UniProtKB-KW"/>
</dbReference>
<evidence type="ECO:0000259" key="6">
    <source>
        <dbReference type="PROSITE" id="PS50994"/>
    </source>
</evidence>
<dbReference type="InterPro" id="IPR001584">
    <property type="entry name" value="Integrase_cat-core"/>
</dbReference>
<dbReference type="Pfam" id="PF25597">
    <property type="entry name" value="SH3_retrovirus"/>
    <property type="match status" value="1"/>
</dbReference>
<proteinExistence type="predicted"/>
<keyword evidence="8" id="KW-1185">Reference proteome</keyword>
<dbReference type="Pfam" id="PF07727">
    <property type="entry name" value="RVT_2"/>
    <property type="match status" value="1"/>
</dbReference>
<reference evidence="7 8" key="1">
    <citation type="journal article" date="2018" name="Front. Plant Sci.">
        <title>Red Clover (Trifolium pratense) and Zigzag Clover (T. medium) - A Picture of Genomic Similarities and Differences.</title>
        <authorList>
            <person name="Dluhosova J."/>
            <person name="Istvanek J."/>
            <person name="Nedelnik J."/>
            <person name="Repkova J."/>
        </authorList>
    </citation>
    <scope>NUCLEOTIDE SEQUENCE [LARGE SCALE GENOMIC DNA]</scope>
    <source>
        <strain evidence="8">cv. 10/8</strain>
        <tissue evidence="7">Leaf</tissue>
    </source>
</reference>
<dbReference type="GO" id="GO:0046872">
    <property type="term" value="F:metal ion binding"/>
    <property type="evidence" value="ECO:0007669"/>
    <property type="project" value="UniProtKB-KW"/>
</dbReference>
<evidence type="ECO:0000313" key="8">
    <source>
        <dbReference type="Proteomes" id="UP000265520"/>
    </source>
</evidence>
<evidence type="ECO:0000256" key="5">
    <source>
        <dbReference type="SAM" id="MobiDB-lite"/>
    </source>
</evidence>
<dbReference type="Proteomes" id="UP000265520">
    <property type="component" value="Unassembled WGS sequence"/>
</dbReference>
<dbReference type="Pfam" id="PF22936">
    <property type="entry name" value="Pol_BBD"/>
    <property type="match status" value="1"/>
</dbReference>
<keyword evidence="1" id="KW-0645">Protease</keyword>
<name>A0A392M150_9FABA</name>
<keyword evidence="4" id="KW-0378">Hydrolase</keyword>
<dbReference type="PROSITE" id="PS50994">
    <property type="entry name" value="INTEGRASE"/>
    <property type="match status" value="1"/>
</dbReference>
<dbReference type="Gene3D" id="3.30.420.10">
    <property type="entry name" value="Ribonuclease H-like superfamily/Ribonuclease H"/>
    <property type="match status" value="1"/>
</dbReference>
<dbReference type="AlphaFoldDB" id="A0A392M150"/>
<accession>A0A392M150</accession>
<evidence type="ECO:0000256" key="3">
    <source>
        <dbReference type="ARBA" id="ARBA00022750"/>
    </source>
</evidence>
<dbReference type="Pfam" id="PF13976">
    <property type="entry name" value="gag_pre-integrs"/>
    <property type="match status" value="1"/>
</dbReference>
<feature type="domain" description="Integrase catalytic" evidence="6">
    <location>
        <begin position="241"/>
        <end position="315"/>
    </location>
</feature>
<organism evidence="7 8">
    <name type="scientific">Trifolium medium</name>
    <dbReference type="NCBI Taxonomy" id="97028"/>
    <lineage>
        <taxon>Eukaryota</taxon>
        <taxon>Viridiplantae</taxon>
        <taxon>Streptophyta</taxon>
        <taxon>Embryophyta</taxon>
        <taxon>Tracheophyta</taxon>
        <taxon>Spermatophyta</taxon>
        <taxon>Magnoliopsida</taxon>
        <taxon>eudicotyledons</taxon>
        <taxon>Gunneridae</taxon>
        <taxon>Pentapetalae</taxon>
        <taxon>rosids</taxon>
        <taxon>fabids</taxon>
        <taxon>Fabales</taxon>
        <taxon>Fabaceae</taxon>
        <taxon>Papilionoideae</taxon>
        <taxon>50 kb inversion clade</taxon>
        <taxon>NPAAA clade</taxon>
        <taxon>Hologalegina</taxon>
        <taxon>IRL clade</taxon>
        <taxon>Trifolieae</taxon>
        <taxon>Trifolium</taxon>
    </lineage>
</organism>
<dbReference type="PANTHER" id="PTHR42648">
    <property type="entry name" value="TRANSPOSASE, PUTATIVE-RELATED"/>
    <property type="match status" value="1"/>
</dbReference>
<dbReference type="PANTHER" id="PTHR42648:SF21">
    <property type="entry name" value="CYSTEINE-RICH RLK (RECEPTOR-LIKE PROTEIN KINASE) 8"/>
    <property type="match status" value="1"/>
</dbReference>
<comment type="caution">
    <text evidence="7">The sequence shown here is derived from an EMBL/GenBank/DDBJ whole genome shotgun (WGS) entry which is preliminary data.</text>
</comment>
<dbReference type="GO" id="GO:0015074">
    <property type="term" value="P:DNA integration"/>
    <property type="evidence" value="ECO:0007669"/>
    <property type="project" value="InterPro"/>
</dbReference>
<protein>
    <submittedName>
        <fullName evidence="7">Gag-pol polyprotein</fullName>
    </submittedName>
</protein>
<gene>
    <name evidence="7" type="ORF">A2U01_0001747</name>
</gene>
<dbReference type="GO" id="GO:0006508">
    <property type="term" value="P:proteolysis"/>
    <property type="evidence" value="ECO:0007669"/>
    <property type="project" value="UniProtKB-KW"/>
</dbReference>
<feature type="region of interest" description="Disordered" evidence="5">
    <location>
        <begin position="421"/>
        <end position="448"/>
    </location>
</feature>
<dbReference type="InterPro" id="IPR043502">
    <property type="entry name" value="DNA/RNA_pol_sf"/>
</dbReference>
<evidence type="ECO:0000256" key="4">
    <source>
        <dbReference type="ARBA" id="ARBA00022801"/>
    </source>
</evidence>
<dbReference type="SUPFAM" id="SSF53098">
    <property type="entry name" value="Ribonuclease H-like"/>
    <property type="match status" value="1"/>
</dbReference>
<keyword evidence="2" id="KW-0479">Metal-binding</keyword>
<evidence type="ECO:0000256" key="1">
    <source>
        <dbReference type="ARBA" id="ARBA00022670"/>
    </source>
</evidence>
<dbReference type="InterPro" id="IPR036397">
    <property type="entry name" value="RNaseH_sf"/>
</dbReference>
<dbReference type="InterPro" id="IPR039537">
    <property type="entry name" value="Retrotran_Ty1/copia-like"/>
</dbReference>
<dbReference type="GO" id="GO:0003676">
    <property type="term" value="F:nucleic acid binding"/>
    <property type="evidence" value="ECO:0007669"/>
    <property type="project" value="InterPro"/>
</dbReference>
<evidence type="ECO:0000313" key="7">
    <source>
        <dbReference type="EMBL" id="MCH80969.1"/>
    </source>
</evidence>
<feature type="compositionally biased region" description="Polar residues" evidence="5">
    <location>
        <begin position="421"/>
        <end position="432"/>
    </location>
</feature>
<dbReference type="InterPro" id="IPR025724">
    <property type="entry name" value="GAG-pre-integrase_dom"/>
</dbReference>
<dbReference type="InterPro" id="IPR057670">
    <property type="entry name" value="SH3_retrovirus"/>
</dbReference>
<dbReference type="EMBL" id="LXQA010001706">
    <property type="protein sequence ID" value="MCH80969.1"/>
    <property type="molecule type" value="Genomic_DNA"/>
</dbReference>
<keyword evidence="3" id="KW-0064">Aspartyl protease</keyword>
<dbReference type="InterPro" id="IPR013103">
    <property type="entry name" value="RVT_2"/>
</dbReference>
<dbReference type="InterPro" id="IPR054722">
    <property type="entry name" value="PolX-like_BBD"/>
</dbReference>
<dbReference type="SUPFAM" id="SSF56672">
    <property type="entry name" value="DNA/RNA polymerases"/>
    <property type="match status" value="1"/>
</dbReference>
<evidence type="ECO:0000256" key="2">
    <source>
        <dbReference type="ARBA" id="ARBA00022723"/>
    </source>
</evidence>
<sequence length="642" mass="73014">MKTRHATTVERRVTSRLSAMFYKGIYRTLKTLKGLKSGCSKHMTGAGGILTKFTPQPTSYVTFGDGAKGEIKGKGKIVNNDFPKLDDVLLVNGLTTNLISISQLCDLNLKVNFTKEGCSVTNDNKEVIMKGVRSKDNCYLWVPLDFKVLSTCYMSKEDVVKLWHQKLGHLHLRGMKKIISTEAIRGLPQLTIEEETVCGECQIGKQVRTSHPKVHHLSTTRVLELLHMDLMGPMQVESIGGIKHEFSSPITPQQNGIAERKNRTIQEAARVMLHAKQLPYHFWGEAMNTTCYIHNRVTIRKGTSCTLYELWKGNKPNVSYFHVFGSKCYILLDRDQRRKMDPKSEEGIFLGYSTNSRAYRVYNNRTKVIMESINIVVDDAPTVRTDDVTHAEPSMPQATFELEEEEPQDGNTNDEVVEIRQPTTNKGPSTRIQKNHPPDAIIGQLDRGVTTRSREVVSNSCFVSKIEPKNVKEALQDEFWINAMQEELTQFERNEVWDLVPRPNDVNVIGTKWIFKNKSDENGTVTRNKARLVAQGFTQIEGVDFGETFAPVARLESIRLLRGIACILKFKLFQMDVKNAFLNGYLHEEVYVEQPKGFIDPFQPSHVYKLKKALYGLKQAPRAWYERLTEFLVSNGYRKGGN</sequence>